<evidence type="ECO:0000313" key="6">
    <source>
        <dbReference type="EMBL" id="CAK7210185.1"/>
    </source>
</evidence>
<dbReference type="Pfam" id="PF04082">
    <property type="entry name" value="Fungal_trans"/>
    <property type="match status" value="1"/>
</dbReference>
<feature type="region of interest" description="Disordered" evidence="4">
    <location>
        <begin position="892"/>
        <end position="912"/>
    </location>
</feature>
<feature type="domain" description="Zn(2)-C6 fungal-type" evidence="5">
    <location>
        <begin position="119"/>
        <end position="148"/>
    </location>
</feature>
<feature type="compositionally biased region" description="Polar residues" evidence="4">
    <location>
        <begin position="23"/>
        <end position="32"/>
    </location>
</feature>
<dbReference type="InterPro" id="IPR036864">
    <property type="entry name" value="Zn2-C6_fun-type_DNA-bd_sf"/>
</dbReference>
<evidence type="ECO:0000259" key="5">
    <source>
        <dbReference type="PROSITE" id="PS50048"/>
    </source>
</evidence>
<evidence type="ECO:0000256" key="4">
    <source>
        <dbReference type="SAM" id="MobiDB-lite"/>
    </source>
</evidence>
<keyword evidence="2" id="KW-0479">Metal-binding</keyword>
<dbReference type="SMART" id="SM00906">
    <property type="entry name" value="Fungal_trans"/>
    <property type="match status" value="1"/>
</dbReference>
<dbReference type="InterPro" id="IPR007219">
    <property type="entry name" value="XnlR_reg_dom"/>
</dbReference>
<keyword evidence="3" id="KW-0539">Nucleus</keyword>
<feature type="region of interest" description="Disordered" evidence="4">
    <location>
        <begin position="323"/>
        <end position="348"/>
    </location>
</feature>
<evidence type="ECO:0000256" key="1">
    <source>
        <dbReference type="ARBA" id="ARBA00004123"/>
    </source>
</evidence>
<dbReference type="CDD" id="cd00067">
    <property type="entry name" value="GAL4"/>
    <property type="match status" value="1"/>
</dbReference>
<accession>A0ABP0ASJ5</accession>
<dbReference type="Pfam" id="PF00172">
    <property type="entry name" value="Zn_clus"/>
    <property type="match status" value="1"/>
</dbReference>
<comment type="subcellular location">
    <subcellularLocation>
        <location evidence="1">Nucleus</location>
    </subcellularLocation>
</comment>
<dbReference type="InterPro" id="IPR001138">
    <property type="entry name" value="Zn2Cys6_DnaBD"/>
</dbReference>
<dbReference type="InterPro" id="IPR050613">
    <property type="entry name" value="Sec_Metabolite_Reg"/>
</dbReference>
<dbReference type="PROSITE" id="PS50048">
    <property type="entry name" value="ZN2_CY6_FUNGAL_2"/>
    <property type="match status" value="1"/>
</dbReference>
<feature type="compositionally biased region" description="Gly residues" evidence="4">
    <location>
        <begin position="217"/>
        <end position="228"/>
    </location>
</feature>
<feature type="compositionally biased region" description="Low complexity" evidence="4">
    <location>
        <begin position="62"/>
        <end position="75"/>
    </location>
</feature>
<evidence type="ECO:0000256" key="2">
    <source>
        <dbReference type="ARBA" id="ARBA00022723"/>
    </source>
</evidence>
<dbReference type="EMBL" id="CAWUHB010000003">
    <property type="protein sequence ID" value="CAK7210185.1"/>
    <property type="molecule type" value="Genomic_DNA"/>
</dbReference>
<gene>
    <name evidence="6" type="ORF">SCUCBS95973_000693</name>
</gene>
<evidence type="ECO:0000313" key="7">
    <source>
        <dbReference type="Proteomes" id="UP001642405"/>
    </source>
</evidence>
<feature type="compositionally biased region" description="Acidic residues" evidence="4">
    <location>
        <begin position="329"/>
        <end position="347"/>
    </location>
</feature>
<evidence type="ECO:0000256" key="3">
    <source>
        <dbReference type="ARBA" id="ARBA00023242"/>
    </source>
</evidence>
<dbReference type="PANTHER" id="PTHR31001">
    <property type="entry name" value="UNCHARACTERIZED TRANSCRIPTIONAL REGULATORY PROTEIN"/>
    <property type="match status" value="1"/>
</dbReference>
<comment type="caution">
    <text evidence="6">The sequence shown here is derived from an EMBL/GenBank/DDBJ whole genome shotgun (WGS) entry which is preliminary data.</text>
</comment>
<protein>
    <recommendedName>
        <fullName evidence="5">Zn(2)-C6 fungal-type domain-containing protein</fullName>
    </recommendedName>
</protein>
<feature type="region of interest" description="Disordered" evidence="4">
    <location>
        <begin position="62"/>
        <end position="91"/>
    </location>
</feature>
<organism evidence="6 7">
    <name type="scientific">Sporothrix curviconia</name>
    <dbReference type="NCBI Taxonomy" id="1260050"/>
    <lineage>
        <taxon>Eukaryota</taxon>
        <taxon>Fungi</taxon>
        <taxon>Dikarya</taxon>
        <taxon>Ascomycota</taxon>
        <taxon>Pezizomycotina</taxon>
        <taxon>Sordariomycetes</taxon>
        <taxon>Sordariomycetidae</taxon>
        <taxon>Ophiostomatales</taxon>
        <taxon>Ophiostomataceae</taxon>
        <taxon>Sporothrix</taxon>
    </lineage>
</organism>
<feature type="region of interest" description="Disordered" evidence="4">
    <location>
        <begin position="198"/>
        <end position="286"/>
    </location>
</feature>
<dbReference type="PANTHER" id="PTHR31001:SF50">
    <property type="entry name" value="ZN(II)2CYS6 TRANSCRIPTION FACTOR (EUROFUNG)"/>
    <property type="match status" value="1"/>
</dbReference>
<dbReference type="PROSITE" id="PS00463">
    <property type="entry name" value="ZN2_CY6_FUNGAL_1"/>
    <property type="match status" value="1"/>
</dbReference>
<dbReference type="SUPFAM" id="SSF57701">
    <property type="entry name" value="Zn2/Cys6 DNA-binding domain"/>
    <property type="match status" value="1"/>
</dbReference>
<dbReference type="SMART" id="SM00066">
    <property type="entry name" value="GAL4"/>
    <property type="match status" value="1"/>
</dbReference>
<feature type="region of interest" description="Disordered" evidence="4">
    <location>
        <begin position="841"/>
        <end position="880"/>
    </location>
</feature>
<feature type="compositionally biased region" description="Polar residues" evidence="4">
    <location>
        <begin position="1"/>
        <end position="15"/>
    </location>
</feature>
<keyword evidence="7" id="KW-1185">Reference proteome</keyword>
<feature type="compositionally biased region" description="Low complexity" evidence="4">
    <location>
        <begin position="870"/>
        <end position="880"/>
    </location>
</feature>
<dbReference type="Proteomes" id="UP001642405">
    <property type="component" value="Unassembled WGS sequence"/>
</dbReference>
<dbReference type="Gene3D" id="4.10.240.10">
    <property type="entry name" value="Zn(2)-C6 fungal-type DNA-binding domain"/>
    <property type="match status" value="1"/>
</dbReference>
<feature type="compositionally biased region" description="Polar residues" evidence="4">
    <location>
        <begin position="850"/>
        <end position="863"/>
    </location>
</feature>
<feature type="region of interest" description="Disordered" evidence="4">
    <location>
        <begin position="151"/>
        <end position="172"/>
    </location>
</feature>
<dbReference type="CDD" id="cd12148">
    <property type="entry name" value="fungal_TF_MHR"/>
    <property type="match status" value="1"/>
</dbReference>
<feature type="region of interest" description="Disordered" evidence="4">
    <location>
        <begin position="1"/>
        <end position="43"/>
    </location>
</feature>
<sequence length="1074" mass="118174">MADNSFNFSMQQTPDIESPPPSVTSSSAQQHDAFTPIAPSGSTFPNINAGINASMNASMNASSSASASVSSSHQPTPQPHHHVAGQAHAHAAAQPLPHMTGATVYTPTTAPSSELNPRSCVTCRRRKVRCDKLMPCTNCRRAMVPCIFPAPERAPRRPRRKDPVALKPHQSSEREIELLKRLHKLEGIVEELSGQVEMEAGGSGKGHGSSSNSPEAGAGGSEAVGNGNGPAPRSSLDHGTGTTPSASSSWGQYSPKPGHATTGNSPGRLVGRNASYGTLVKQTKDTQKQLGRLMINDYGRSRYVSSAFWSKINDELNELRAETKRISESESDLSDDDSSPQQDDEQPENDHHAFIFGFQSSMVDLRPLHPLPSQIPYIWQVYQENVDPVVKILHIPTINKLIREARTNLDNISPAAEALMFAIYYAAVNSLEDHEIQTNFMTEKTVLVNKYRFALEQGLSKSNFLISSDLVTLQAFVLLLVLVRKQEDTRLAWTLTGLAIHIGHSIGLHRDGTNFSNLSPFETEMRRRLFWALCILDMRCAEDQGTDLTILEQGVDTMPPLNINDADISPDSTELPTAREGATDMTFALIRFEICRVARRLHAIHSAMGPIEPGDATLTFEERERMIHEVYDRVENVYLKHGDQGSNPMFWVAANIARVICAKMTLVIYQPVLFPGPANEAMSCEVRDRLFTACTELFEYSYILTMDSRTKQWRWLFQTYTQWQAVAYALIEAARRPWSASVERAWNGLNSILSPKPNDHDRLKDNASLFVPLKALYNKARKHRNAEIARLREDLDEVTKLDKEDRSRLKPTMFSAYHGSLDGLQWRERWLRLVGAPQLIDEPAPAPAQSDMSSMNTSTQNPATPIDGMSANNSNNSNNKAAALGRGLQMQQQLPQPPLQGQQFGQANNAAPGDMSYPVGKVLDNVFSRATFEPSDLYHVLDVSKDGGASGPANVFGTFSGTDMPRQDMTLAQFSTGPPLAFQNPDASMVGAGAGGTTQAGTEATPLVDAIVKDYPPPWLWTNDSIDNNSAQFPGMLEDGNDMKIDDMDDNFDWQDFSQTLGGMSNGVWSSHGL</sequence>
<feature type="compositionally biased region" description="Polar residues" evidence="4">
    <location>
        <begin position="240"/>
        <end position="252"/>
    </location>
</feature>
<feature type="compositionally biased region" description="Low complexity" evidence="4">
    <location>
        <begin position="892"/>
        <end position="911"/>
    </location>
</feature>
<reference evidence="6 7" key="1">
    <citation type="submission" date="2024-01" db="EMBL/GenBank/DDBJ databases">
        <authorList>
            <person name="Allen C."/>
            <person name="Tagirdzhanova G."/>
        </authorList>
    </citation>
    <scope>NUCLEOTIDE SEQUENCE [LARGE SCALE GENOMIC DNA]</scope>
</reference>
<name>A0ABP0ASJ5_9PEZI</name>
<proteinExistence type="predicted"/>